<keyword evidence="1" id="KW-0472">Membrane</keyword>
<evidence type="ECO:0008006" key="4">
    <source>
        <dbReference type="Google" id="ProtNLM"/>
    </source>
</evidence>
<dbReference type="SUPFAM" id="SSF55961">
    <property type="entry name" value="Bet v1-like"/>
    <property type="match status" value="1"/>
</dbReference>
<accession>A0ABS1X5S3</accession>
<keyword evidence="3" id="KW-1185">Reference proteome</keyword>
<evidence type="ECO:0000313" key="2">
    <source>
        <dbReference type="EMBL" id="MBM0108584.1"/>
    </source>
</evidence>
<comment type="caution">
    <text evidence="2">The sequence shown here is derived from an EMBL/GenBank/DDBJ whole genome shotgun (WGS) entry which is preliminary data.</text>
</comment>
<proteinExistence type="predicted"/>
<feature type="transmembrane region" description="Helical" evidence="1">
    <location>
        <begin position="27"/>
        <end position="47"/>
    </location>
</feature>
<dbReference type="Proteomes" id="UP000661077">
    <property type="component" value="Unassembled WGS sequence"/>
</dbReference>
<keyword evidence="1" id="KW-0812">Transmembrane</keyword>
<dbReference type="Gene3D" id="3.30.530.20">
    <property type="match status" value="1"/>
</dbReference>
<evidence type="ECO:0000313" key="3">
    <source>
        <dbReference type="Proteomes" id="UP000661077"/>
    </source>
</evidence>
<sequence length="271" mass="30417">MSEVANTTTTDKAAVPKKIKDPLWKRIYFVFSLVVMAALIAHFTWVASGSAEWKLAKDEDGIKVYVMKAPGDAMLKLRTVMEGDYTLTQLVSQHIGVGDTLQVCKEWIPGCVDFKRIMHFNPARGYDRDLWRVEIPGPFADRELLISTIFHQDKATKKVTLDVVGMPNSLPHTPGVVRLERIHNQWTYTPMPNGKTEVVLIQDVGFSDVGFLPYPLLNLTLVDDSHKFFATTLRSSLLEDKYVNAKVDIVDLEDIRPGEFSQATLQTAPGP</sequence>
<name>A0ABS1X5S3_9GAMM</name>
<keyword evidence="1" id="KW-1133">Transmembrane helix</keyword>
<evidence type="ECO:0000256" key="1">
    <source>
        <dbReference type="SAM" id="Phobius"/>
    </source>
</evidence>
<dbReference type="EMBL" id="JAEVLS010000008">
    <property type="protein sequence ID" value="MBM0108584.1"/>
    <property type="molecule type" value="Genomic_DNA"/>
</dbReference>
<dbReference type="InterPro" id="IPR023393">
    <property type="entry name" value="START-like_dom_sf"/>
</dbReference>
<reference evidence="2 3" key="1">
    <citation type="journal article" date="2021" name="Int. J. Syst. Evol. Microbiol.">
        <title>Steroidobacter gossypii sp. nov., isolated from soil of cotton cropping field.</title>
        <authorList>
            <person name="Huang R."/>
            <person name="Yang S."/>
            <person name="Zhen C."/>
            <person name="Liu W."/>
        </authorList>
    </citation>
    <scope>NUCLEOTIDE SEQUENCE [LARGE SCALE GENOMIC DNA]</scope>
    <source>
        <strain evidence="2 3">S1-65</strain>
    </source>
</reference>
<protein>
    <recommendedName>
        <fullName evidence="4">START domain-containing protein</fullName>
    </recommendedName>
</protein>
<dbReference type="RefSeq" id="WP_203170733.1">
    <property type="nucleotide sequence ID" value="NZ_JAEVLS010000008.1"/>
</dbReference>
<gene>
    <name evidence="2" type="ORF">JM946_27945</name>
</gene>
<organism evidence="2 3">
    <name type="scientific">Steroidobacter gossypii</name>
    <dbReference type="NCBI Taxonomy" id="2805490"/>
    <lineage>
        <taxon>Bacteria</taxon>
        <taxon>Pseudomonadati</taxon>
        <taxon>Pseudomonadota</taxon>
        <taxon>Gammaproteobacteria</taxon>
        <taxon>Steroidobacterales</taxon>
        <taxon>Steroidobacteraceae</taxon>
        <taxon>Steroidobacter</taxon>
    </lineage>
</organism>